<organism evidence="5 6">
    <name type="scientific">Hevea brasiliensis</name>
    <name type="common">Para rubber tree</name>
    <name type="synonym">Siphonia brasiliensis</name>
    <dbReference type="NCBI Taxonomy" id="3981"/>
    <lineage>
        <taxon>Eukaryota</taxon>
        <taxon>Viridiplantae</taxon>
        <taxon>Streptophyta</taxon>
        <taxon>Embryophyta</taxon>
        <taxon>Tracheophyta</taxon>
        <taxon>Spermatophyta</taxon>
        <taxon>Magnoliopsida</taxon>
        <taxon>eudicotyledons</taxon>
        <taxon>Gunneridae</taxon>
        <taxon>Pentapetalae</taxon>
        <taxon>rosids</taxon>
        <taxon>fabids</taxon>
        <taxon>Malpighiales</taxon>
        <taxon>Euphorbiaceae</taxon>
        <taxon>Crotonoideae</taxon>
        <taxon>Micrandreae</taxon>
        <taxon>Hevea</taxon>
    </lineage>
</organism>
<gene>
    <name evidence="5" type="ORF">P3X46_004559</name>
</gene>
<keyword evidence="2" id="KW-0547">Nucleotide-binding</keyword>
<dbReference type="Proteomes" id="UP001174677">
    <property type="component" value="Chromosome 3"/>
</dbReference>
<name>A0ABQ9MYK3_HEVBR</name>
<keyword evidence="6" id="KW-1185">Reference proteome</keyword>
<evidence type="ECO:0000256" key="2">
    <source>
        <dbReference type="ARBA" id="ARBA00022741"/>
    </source>
</evidence>
<dbReference type="Pfam" id="PF18052">
    <property type="entry name" value="Rx_N"/>
    <property type="match status" value="1"/>
</dbReference>
<keyword evidence="1" id="KW-0677">Repeat</keyword>
<evidence type="ECO:0000256" key="3">
    <source>
        <dbReference type="ARBA" id="ARBA00022821"/>
    </source>
</evidence>
<proteinExistence type="predicted"/>
<dbReference type="Gene3D" id="1.20.5.4130">
    <property type="match status" value="1"/>
</dbReference>
<comment type="caution">
    <text evidence="5">The sequence shown here is derived from an EMBL/GenBank/DDBJ whole genome shotgun (WGS) entry which is preliminary data.</text>
</comment>
<evidence type="ECO:0000313" key="6">
    <source>
        <dbReference type="Proteomes" id="UP001174677"/>
    </source>
</evidence>
<protein>
    <recommendedName>
        <fullName evidence="4">Disease resistance N-terminal domain-containing protein</fullName>
    </recommendedName>
</protein>
<dbReference type="InterPro" id="IPR041118">
    <property type="entry name" value="Rx_N"/>
</dbReference>
<dbReference type="EMBL" id="JARPOI010000003">
    <property type="protein sequence ID" value="KAJ9184874.1"/>
    <property type="molecule type" value="Genomic_DNA"/>
</dbReference>
<sequence length="104" mass="12070">MSIESLAFNVTEKFLEKLASHAYQEISFAWGLQGELKKLEDILLTVKAVLLDAEEKQVDNHQLRVWLIKLKDALYDAEDVLDDFECETQRKRVLKLYGTTIKKV</sequence>
<reference evidence="5" key="1">
    <citation type="journal article" date="2023" name="Plant Biotechnol. J.">
        <title>Chromosome-level wild Hevea brasiliensis genome provides new tools for genomic-assisted breeding and valuable loci to elevate rubber yield.</title>
        <authorList>
            <person name="Cheng H."/>
            <person name="Song X."/>
            <person name="Hu Y."/>
            <person name="Wu T."/>
            <person name="Yang Q."/>
            <person name="An Z."/>
            <person name="Feng S."/>
            <person name="Deng Z."/>
            <person name="Wu W."/>
            <person name="Zeng X."/>
            <person name="Tu M."/>
            <person name="Wang X."/>
            <person name="Huang H."/>
        </authorList>
    </citation>
    <scope>NUCLEOTIDE SEQUENCE</scope>
    <source>
        <strain evidence="5">MT/VB/25A 57/8</strain>
    </source>
</reference>
<evidence type="ECO:0000313" key="5">
    <source>
        <dbReference type="EMBL" id="KAJ9184874.1"/>
    </source>
</evidence>
<accession>A0ABQ9MYK3</accession>
<evidence type="ECO:0000256" key="1">
    <source>
        <dbReference type="ARBA" id="ARBA00022737"/>
    </source>
</evidence>
<keyword evidence="3" id="KW-0611">Plant defense</keyword>
<feature type="domain" description="Disease resistance N-terminal" evidence="4">
    <location>
        <begin position="12"/>
        <end position="92"/>
    </location>
</feature>
<evidence type="ECO:0000259" key="4">
    <source>
        <dbReference type="Pfam" id="PF18052"/>
    </source>
</evidence>